<keyword evidence="3" id="KW-0255">Endonuclease</keyword>
<proteinExistence type="predicted"/>
<dbReference type="AlphaFoldDB" id="A0AAD1D6U3"/>
<dbReference type="GO" id="GO:0004519">
    <property type="term" value="F:endonuclease activity"/>
    <property type="evidence" value="ECO:0007669"/>
    <property type="project" value="UniProtKB-KW"/>
</dbReference>
<evidence type="ECO:0000313" key="5">
    <source>
        <dbReference type="Proteomes" id="UP000276029"/>
    </source>
</evidence>
<dbReference type="EMBL" id="AP018711">
    <property type="protein sequence ID" value="BBE34805.1"/>
    <property type="molecule type" value="Genomic_DNA"/>
</dbReference>
<dbReference type="InterPro" id="IPR021961">
    <property type="entry name" value="McrB_DNA-bd"/>
</dbReference>
<dbReference type="Proteomes" id="UP000275727">
    <property type="component" value="Chromosome"/>
</dbReference>
<dbReference type="EMBL" id="RBWX01000007">
    <property type="protein sequence ID" value="RKS91821.1"/>
    <property type="molecule type" value="Genomic_DNA"/>
</dbReference>
<protein>
    <submittedName>
        <fullName evidence="3">HNH endonuclease</fullName>
    </submittedName>
</protein>
<dbReference type="Gene3D" id="3.30.920.90">
    <property type="match status" value="1"/>
</dbReference>
<keyword evidence="3" id="KW-0378">Hydrolase</keyword>
<keyword evidence="3" id="KW-0540">Nuclease</keyword>
<dbReference type="RefSeq" id="WP_121048379.1">
    <property type="nucleotide sequence ID" value="NZ_AP018711.1"/>
</dbReference>
<sequence length="448" mass="50428">MAELDENGRKLLRLLVDLLPDANPDRPDRMIGYKGTHERLGLQNLRGDWGDSLKIQGLNNLAEWTKSAKKPAITGIIVNQNDNSPGKGYFSLFGRPDADWPWWREQVLSSKKYDWTPFLSDHQTPVEIEDPAHRLFGLILNEYKAATKQPFATHSIADMVRTELPQAISNWLHDSERYLVRGSSGQGTWANVPWVAVMDRLITETVQGGYYLVYLFRADLEGVYLSLNQGVTTIKEQYGSGSTQALKARAQDFLSRLGNLVGSLATGPIDLGEARQSSLGSLYEAGSVCSIFYPTKELPAAEVLRDDFGRFARLYLELSARDDRLFSSADAEDDEQESDAEDARTLREHKRIERNRRLAKKAKTIHGYACKACGFDFAKKYGKIGEGFIEAHHLLPLAKLKGQKVPLNAKKDFTVLCSNCHRMIHKTEMVGDVVNFRINHLSQTEKPE</sequence>
<organism evidence="2 4">
    <name type="scientific">Sphingosinicella microcystinivorans</name>
    <dbReference type="NCBI Taxonomy" id="335406"/>
    <lineage>
        <taxon>Bacteria</taxon>
        <taxon>Pseudomonadati</taxon>
        <taxon>Pseudomonadota</taxon>
        <taxon>Alphaproteobacteria</taxon>
        <taxon>Sphingomonadales</taxon>
        <taxon>Sphingosinicellaceae</taxon>
        <taxon>Sphingosinicella</taxon>
    </lineage>
</organism>
<evidence type="ECO:0000313" key="3">
    <source>
        <dbReference type="EMBL" id="RKS91821.1"/>
    </source>
</evidence>
<keyword evidence="5" id="KW-1185">Reference proteome</keyword>
<dbReference type="Proteomes" id="UP000276029">
    <property type="component" value="Unassembled WGS sequence"/>
</dbReference>
<evidence type="ECO:0000313" key="4">
    <source>
        <dbReference type="Proteomes" id="UP000275727"/>
    </source>
</evidence>
<dbReference type="CDD" id="cd00085">
    <property type="entry name" value="HNHc"/>
    <property type="match status" value="1"/>
</dbReference>
<dbReference type="KEGG" id="smic:SmB9_24630"/>
<accession>A0AAD1D6U3</accession>
<reference evidence="3 5" key="2">
    <citation type="submission" date="2018-10" db="EMBL/GenBank/DDBJ databases">
        <title>Genomic Encyclopedia of Type Strains, Phase IV (KMG-IV): sequencing the most valuable type-strain genomes for metagenomic binning, comparative biology and taxonomic classification.</title>
        <authorList>
            <person name="Goeker M."/>
        </authorList>
    </citation>
    <scope>NUCLEOTIDE SEQUENCE [LARGE SCALE GENOMIC DNA]</scope>
    <source>
        <strain evidence="3 5">DSM 19791</strain>
    </source>
</reference>
<evidence type="ECO:0000259" key="1">
    <source>
        <dbReference type="Pfam" id="PF12102"/>
    </source>
</evidence>
<dbReference type="Pfam" id="PF12102">
    <property type="entry name" value="MrcB_N"/>
    <property type="match status" value="1"/>
</dbReference>
<dbReference type="InterPro" id="IPR003615">
    <property type="entry name" value="HNH_nuc"/>
</dbReference>
<reference evidence="2 4" key="1">
    <citation type="submission" date="2018-06" db="EMBL/GenBank/DDBJ databases">
        <title>Complete Genome Sequence of the Microcystin-Degrading Bacterium Sphingosinicella microcystinivorans Strain B-9.</title>
        <authorList>
            <person name="Jin H."/>
            <person name="Nishizawa T."/>
            <person name="Guo Y."/>
            <person name="Nishizawa A."/>
            <person name="Park H."/>
            <person name="Kato H."/>
            <person name="Tsuji K."/>
            <person name="Harada K."/>
        </authorList>
    </citation>
    <scope>NUCLEOTIDE SEQUENCE [LARGE SCALE GENOMIC DNA]</scope>
    <source>
        <strain evidence="2 4">B9</strain>
    </source>
</reference>
<gene>
    <name evidence="3" type="ORF">DFR51_1392</name>
    <name evidence="2" type="ORF">SmB9_24630</name>
</gene>
<name>A0AAD1D6U3_SPHMI</name>
<evidence type="ECO:0000313" key="2">
    <source>
        <dbReference type="EMBL" id="BBE34805.1"/>
    </source>
</evidence>
<feature type="domain" description="Type IV methyl-directed restriction enzyme EcoKMcrB subunit DNA-binding" evidence="1">
    <location>
        <begin position="139"/>
        <end position="318"/>
    </location>
</feature>